<accession>A0AAW0JA81</accession>
<dbReference type="SUPFAM" id="SSF143875">
    <property type="entry name" value="ERH-like"/>
    <property type="match status" value="1"/>
</dbReference>
<dbReference type="AlphaFoldDB" id="A0AAW0JA81"/>
<dbReference type="PANTHER" id="PTHR12373:SF0">
    <property type="entry name" value="ENHANCER OF RUDIMENTARY HOMOLOG"/>
    <property type="match status" value="1"/>
</dbReference>
<evidence type="ECO:0000313" key="3">
    <source>
        <dbReference type="Proteomes" id="UP000237347"/>
    </source>
</evidence>
<organism evidence="2 3">
    <name type="scientific">Quercus suber</name>
    <name type="common">Cork oak</name>
    <dbReference type="NCBI Taxonomy" id="58331"/>
    <lineage>
        <taxon>Eukaryota</taxon>
        <taxon>Viridiplantae</taxon>
        <taxon>Streptophyta</taxon>
        <taxon>Embryophyta</taxon>
        <taxon>Tracheophyta</taxon>
        <taxon>Spermatophyta</taxon>
        <taxon>Magnoliopsida</taxon>
        <taxon>eudicotyledons</taxon>
        <taxon>Gunneridae</taxon>
        <taxon>Pentapetalae</taxon>
        <taxon>rosids</taxon>
        <taxon>fabids</taxon>
        <taxon>Fagales</taxon>
        <taxon>Fagaceae</taxon>
        <taxon>Quercus</taxon>
    </lineage>
</organism>
<comment type="similarity">
    <text evidence="1">Belongs to the E(R) family.</text>
</comment>
<proteinExistence type="inferred from homology"/>
<keyword evidence="3" id="KW-1185">Reference proteome</keyword>
<dbReference type="Pfam" id="PF01133">
    <property type="entry name" value="ER"/>
    <property type="match status" value="1"/>
</dbReference>
<name>A0AAW0JA81_QUESU</name>
<gene>
    <name evidence="2" type="ORF">CFP56_035363</name>
</gene>
<dbReference type="PANTHER" id="PTHR12373">
    <property type="entry name" value="ENHANCER OF RUDIMENTARY ERH"/>
    <property type="match status" value="1"/>
</dbReference>
<dbReference type="InterPro" id="IPR000781">
    <property type="entry name" value="ERH"/>
</dbReference>
<dbReference type="EMBL" id="PKMF04000629">
    <property type="protein sequence ID" value="KAK7823540.1"/>
    <property type="molecule type" value="Genomic_DNA"/>
</dbReference>
<reference evidence="2 3" key="1">
    <citation type="journal article" date="2018" name="Sci. Data">
        <title>The draft genome sequence of cork oak.</title>
        <authorList>
            <person name="Ramos A.M."/>
            <person name="Usie A."/>
            <person name="Barbosa P."/>
            <person name="Barros P.M."/>
            <person name="Capote T."/>
            <person name="Chaves I."/>
            <person name="Simoes F."/>
            <person name="Abreu I."/>
            <person name="Carrasquinho I."/>
            <person name="Faro C."/>
            <person name="Guimaraes J.B."/>
            <person name="Mendonca D."/>
            <person name="Nobrega F."/>
            <person name="Rodrigues L."/>
            <person name="Saibo N.J.M."/>
            <person name="Varela M.C."/>
            <person name="Egas C."/>
            <person name="Matos J."/>
            <person name="Miguel C.M."/>
            <person name="Oliveira M.M."/>
            <person name="Ricardo C.P."/>
            <person name="Goncalves S."/>
        </authorList>
    </citation>
    <scope>NUCLEOTIDE SEQUENCE [LARGE SCALE GENOMIC DNA]</scope>
    <source>
        <strain evidence="3">cv. HL8</strain>
    </source>
</reference>
<evidence type="ECO:0000256" key="1">
    <source>
        <dbReference type="ARBA" id="ARBA00007491"/>
    </source>
</evidence>
<sequence length="118" mass="12499">MAMLVAVEFGGGAKMPLTTINRRLASRITTIPPSTIEAPQRVGGNLVSPGSNCCTTADFGKELGLCFFKADVLELNPAIRNITYDIADLYNFIDGLADMSALGSGTSVEFLPFLDLPA</sequence>
<dbReference type="Gene3D" id="3.30.2260.10">
    <property type="entry name" value="Enhancer of rudimentary"/>
    <property type="match status" value="1"/>
</dbReference>
<comment type="caution">
    <text evidence="2">The sequence shown here is derived from an EMBL/GenBank/DDBJ whole genome shotgun (WGS) entry which is preliminary data.</text>
</comment>
<dbReference type="InterPro" id="IPR035912">
    <property type="entry name" value="EHR_sf"/>
</dbReference>
<protein>
    <submittedName>
        <fullName evidence="2">Enhancer of rudimentary like protein</fullName>
    </submittedName>
</protein>
<evidence type="ECO:0000313" key="2">
    <source>
        <dbReference type="EMBL" id="KAK7823540.1"/>
    </source>
</evidence>
<dbReference type="Proteomes" id="UP000237347">
    <property type="component" value="Unassembled WGS sequence"/>
</dbReference>